<dbReference type="InterPro" id="IPR036188">
    <property type="entry name" value="FAD/NAD-bd_sf"/>
</dbReference>
<evidence type="ECO:0000256" key="1">
    <source>
        <dbReference type="ARBA" id="ARBA00023002"/>
    </source>
</evidence>
<dbReference type="Pfam" id="PF01266">
    <property type="entry name" value="DAO"/>
    <property type="match status" value="1"/>
</dbReference>
<dbReference type="AlphaFoldDB" id="A0A7W9JIH5"/>
<dbReference type="PANTHER" id="PTHR13847">
    <property type="entry name" value="SARCOSINE DEHYDROGENASE-RELATED"/>
    <property type="match status" value="1"/>
</dbReference>
<dbReference type="EC" id="1.4.3.19" evidence="3"/>
<dbReference type="PANTHER" id="PTHR13847:SF289">
    <property type="entry name" value="GLYCINE OXIDASE"/>
    <property type="match status" value="1"/>
</dbReference>
<dbReference type="GO" id="GO:0005737">
    <property type="term" value="C:cytoplasm"/>
    <property type="evidence" value="ECO:0007669"/>
    <property type="project" value="TreeGrafter"/>
</dbReference>
<dbReference type="InterPro" id="IPR006076">
    <property type="entry name" value="FAD-dep_OxRdtase"/>
</dbReference>
<keyword evidence="4" id="KW-1185">Reference proteome</keyword>
<comment type="caution">
    <text evidence="3">The sequence shown here is derived from an EMBL/GenBank/DDBJ whole genome shotgun (WGS) entry which is preliminary data.</text>
</comment>
<dbReference type="GO" id="GO:0043799">
    <property type="term" value="F:glycine oxidase activity"/>
    <property type="evidence" value="ECO:0007669"/>
    <property type="project" value="UniProtKB-EC"/>
</dbReference>
<dbReference type="Proteomes" id="UP000567246">
    <property type="component" value="Unassembled WGS sequence"/>
</dbReference>
<evidence type="ECO:0000259" key="2">
    <source>
        <dbReference type="Pfam" id="PF01266"/>
    </source>
</evidence>
<evidence type="ECO:0000313" key="3">
    <source>
        <dbReference type="EMBL" id="MBB5848496.1"/>
    </source>
</evidence>
<gene>
    <name evidence="3" type="ORF">HDA33_001060</name>
</gene>
<keyword evidence="1 3" id="KW-0560">Oxidoreductase</keyword>
<dbReference type="Gene3D" id="3.50.50.60">
    <property type="entry name" value="FAD/NAD(P)-binding domain"/>
    <property type="match status" value="1"/>
</dbReference>
<sequence>MHVAVVGAGIIGLTAAVRLRAAGHAVTLIAPELDAAGRPHAVAGATHAAAGMLAPLAETQFSQDDLAPLLQAGWEAYPALVGLLAAFTDVETGFLAQGAWIVAADPSDARAWDHVLEHASILGRRVEPVSVRALRRAEPALAPGLAAAFDAPDDHQVDPRRLAAACVAALRAETGPDGGPLPAGAGPAARFVAGRVTAADPEGEGVRLTLADGDALTADGAVLAAGLGHRGIGGAVTAVEVPLRPVHGDVLRLRVRPEQLLPGESHLVTRTVRGLVHGRQVYLVPRADGTLVVGASAREDGLAGTCAGAVLDLLADAAAILPAVRECELVEITTAARPGTPDDAPRVLAVPEAPGAVVATGFHRHGVLLAPWSAGRILELLHARLKEIA</sequence>
<evidence type="ECO:0000313" key="4">
    <source>
        <dbReference type="Proteomes" id="UP000567246"/>
    </source>
</evidence>
<dbReference type="SUPFAM" id="SSF51905">
    <property type="entry name" value="FAD/NAD(P)-binding domain"/>
    <property type="match status" value="1"/>
</dbReference>
<protein>
    <submittedName>
        <fullName evidence="3">Glycine oxidase</fullName>
        <ecNumber evidence="3">1.4.3.19</ecNumber>
    </submittedName>
</protein>
<feature type="domain" description="FAD dependent oxidoreductase" evidence="2">
    <location>
        <begin position="2"/>
        <end position="376"/>
    </location>
</feature>
<accession>A0A7W9JIH5</accession>
<organism evidence="3 4">
    <name type="scientific">Micrococcus endophyticus</name>
    <dbReference type="NCBI Taxonomy" id="455343"/>
    <lineage>
        <taxon>Bacteria</taxon>
        <taxon>Bacillati</taxon>
        <taxon>Actinomycetota</taxon>
        <taxon>Actinomycetes</taxon>
        <taxon>Micrococcales</taxon>
        <taxon>Micrococcaceae</taxon>
        <taxon>Micrococcus</taxon>
    </lineage>
</organism>
<reference evidence="3 4" key="1">
    <citation type="submission" date="2020-08" db="EMBL/GenBank/DDBJ databases">
        <title>Sequencing the genomes of 1000 actinobacteria strains.</title>
        <authorList>
            <person name="Klenk H.-P."/>
        </authorList>
    </citation>
    <scope>NUCLEOTIDE SEQUENCE [LARGE SCALE GENOMIC DNA]</scope>
    <source>
        <strain evidence="3 4">DSM 17945</strain>
    </source>
</reference>
<dbReference type="EMBL" id="JACHMW010000001">
    <property type="protein sequence ID" value="MBB5848496.1"/>
    <property type="molecule type" value="Genomic_DNA"/>
</dbReference>
<dbReference type="RefSeq" id="WP_184171645.1">
    <property type="nucleotide sequence ID" value="NZ_BAABAG010000001.1"/>
</dbReference>
<dbReference type="Gene3D" id="3.30.9.10">
    <property type="entry name" value="D-Amino Acid Oxidase, subunit A, domain 2"/>
    <property type="match status" value="1"/>
</dbReference>
<name>A0A7W9JIH5_9MICC</name>
<dbReference type="SUPFAM" id="SSF54373">
    <property type="entry name" value="FAD-linked reductases, C-terminal domain"/>
    <property type="match status" value="1"/>
</dbReference>
<proteinExistence type="predicted"/>